<gene>
    <name evidence="2" type="ORF">SAMN03080606_00567</name>
</gene>
<dbReference type="AlphaFoldDB" id="A0A1G5BYV6"/>
<dbReference type="CDD" id="cd07731">
    <property type="entry name" value="ComA-like_MBL-fold"/>
    <property type="match status" value="1"/>
</dbReference>
<sequence length="287" mass="32363">MNNKLLKISSIIVVLLFLLTGCRQESRDSYLNVHVIDVGQGDSILITTPEGKSILIDGGEAKYSKNVIGYLKRENVSKIDLLIATHPHADHIGGLIDVIEAFEIKEIIMPPISHTSKTFENLLITIQNKELQITPATAGLQYLIQEDLNFIILGPIYDYGADLNNWSVIAKLDYKEKSFLFTGDIEYKAEMDLINYYDKSYLKSHFLKVSHHGSSTSTHKDFLQIIAPDVAVISLGNNNPYGFPHSEVLERLNANRILIYRTDIQGTLVFTSDGYEIWTNQKPSNYN</sequence>
<dbReference type="SMART" id="SM00849">
    <property type="entry name" value="Lactamase_B"/>
    <property type="match status" value="1"/>
</dbReference>
<dbReference type="Gene3D" id="3.60.15.10">
    <property type="entry name" value="Ribonuclease Z/Hydroxyacylglutathione hydrolase-like"/>
    <property type="match status" value="1"/>
</dbReference>
<dbReference type="InterPro" id="IPR035681">
    <property type="entry name" value="ComA-like_MBL"/>
</dbReference>
<dbReference type="InterPro" id="IPR036866">
    <property type="entry name" value="RibonucZ/Hydroxyglut_hydro"/>
</dbReference>
<dbReference type="InterPro" id="IPR001279">
    <property type="entry name" value="Metallo-B-lactamas"/>
</dbReference>
<dbReference type="RefSeq" id="WP_091539724.1">
    <property type="nucleotide sequence ID" value="NZ_FMUS01000002.1"/>
</dbReference>
<keyword evidence="3" id="KW-1185">Reference proteome</keyword>
<dbReference type="PROSITE" id="PS51257">
    <property type="entry name" value="PROKAR_LIPOPROTEIN"/>
    <property type="match status" value="1"/>
</dbReference>
<dbReference type="PANTHER" id="PTHR30619">
    <property type="entry name" value="DNA INTERNALIZATION/COMPETENCE PROTEIN COMEC/REC2"/>
    <property type="match status" value="1"/>
</dbReference>
<evidence type="ECO:0000259" key="1">
    <source>
        <dbReference type="SMART" id="SM00849"/>
    </source>
</evidence>
<protein>
    <submittedName>
        <fullName evidence="2">Competence protein ComEC</fullName>
    </submittedName>
</protein>
<organism evidence="2 3">
    <name type="scientific">Alkaliphilus peptidifermentans DSM 18978</name>
    <dbReference type="NCBI Taxonomy" id="1120976"/>
    <lineage>
        <taxon>Bacteria</taxon>
        <taxon>Bacillati</taxon>
        <taxon>Bacillota</taxon>
        <taxon>Clostridia</taxon>
        <taxon>Peptostreptococcales</taxon>
        <taxon>Natronincolaceae</taxon>
        <taxon>Alkaliphilus</taxon>
    </lineage>
</organism>
<feature type="domain" description="Metallo-beta-lactamase" evidence="1">
    <location>
        <begin position="40"/>
        <end position="212"/>
    </location>
</feature>
<dbReference type="SUPFAM" id="SSF56281">
    <property type="entry name" value="Metallo-hydrolase/oxidoreductase"/>
    <property type="match status" value="1"/>
</dbReference>
<evidence type="ECO:0000313" key="2">
    <source>
        <dbReference type="EMBL" id="SCX95375.1"/>
    </source>
</evidence>
<dbReference type="InterPro" id="IPR052159">
    <property type="entry name" value="Competence_DNA_uptake"/>
</dbReference>
<dbReference type="OrthoDB" id="9761531at2"/>
<reference evidence="2 3" key="1">
    <citation type="submission" date="2016-10" db="EMBL/GenBank/DDBJ databases">
        <authorList>
            <person name="de Groot N.N."/>
        </authorList>
    </citation>
    <scope>NUCLEOTIDE SEQUENCE [LARGE SCALE GENOMIC DNA]</scope>
    <source>
        <strain evidence="2 3">DSM 18978</strain>
    </source>
</reference>
<accession>A0A1G5BYV6</accession>
<proteinExistence type="predicted"/>
<dbReference type="EMBL" id="FMUS01000002">
    <property type="protein sequence ID" value="SCX95375.1"/>
    <property type="molecule type" value="Genomic_DNA"/>
</dbReference>
<dbReference type="STRING" id="1120976.SAMN03080606_00567"/>
<dbReference type="Pfam" id="PF00753">
    <property type="entry name" value="Lactamase_B"/>
    <property type="match status" value="1"/>
</dbReference>
<name>A0A1G5BYV6_9FIRM</name>
<dbReference type="Proteomes" id="UP000198636">
    <property type="component" value="Unassembled WGS sequence"/>
</dbReference>
<dbReference type="PANTHER" id="PTHR30619:SF7">
    <property type="entry name" value="BETA-LACTAMASE DOMAIN PROTEIN"/>
    <property type="match status" value="1"/>
</dbReference>
<evidence type="ECO:0000313" key="3">
    <source>
        <dbReference type="Proteomes" id="UP000198636"/>
    </source>
</evidence>